<comment type="similarity">
    <text evidence="1 2">Belongs to the glycosyl hydrolase 12 (cellulase H) family.</text>
</comment>
<organism evidence="3 4">
    <name type="scientific">Sinorhizobium alkalisoli</name>
    <dbReference type="NCBI Taxonomy" id="1752398"/>
    <lineage>
        <taxon>Bacteria</taxon>
        <taxon>Pseudomonadati</taxon>
        <taxon>Pseudomonadota</taxon>
        <taxon>Alphaproteobacteria</taxon>
        <taxon>Hyphomicrobiales</taxon>
        <taxon>Rhizobiaceae</taxon>
        <taxon>Sinorhizobium/Ensifer group</taxon>
        <taxon>Sinorhizobium</taxon>
    </lineage>
</organism>
<dbReference type="GO" id="GO:0008810">
    <property type="term" value="F:cellulase activity"/>
    <property type="evidence" value="ECO:0007669"/>
    <property type="project" value="InterPro"/>
</dbReference>
<dbReference type="Gene3D" id="2.60.120.180">
    <property type="match status" value="1"/>
</dbReference>
<accession>A0A1E3VDV4</accession>
<gene>
    <name evidence="3" type="ORF">A8M32_08610</name>
</gene>
<dbReference type="SUPFAM" id="SSF49899">
    <property type="entry name" value="Concanavalin A-like lectins/glucanases"/>
    <property type="match status" value="1"/>
</dbReference>
<keyword evidence="2" id="KW-0326">Glycosidase</keyword>
<reference evidence="4" key="1">
    <citation type="submission" date="2016-05" db="EMBL/GenBank/DDBJ databases">
        <authorList>
            <person name="Li Y."/>
        </authorList>
    </citation>
    <scope>NUCLEOTIDE SEQUENCE [LARGE SCALE GENOMIC DNA]</scope>
    <source>
        <strain evidence="4">YIC4027</strain>
    </source>
</reference>
<proteinExistence type="inferred from homology"/>
<keyword evidence="2" id="KW-0119">Carbohydrate metabolism</keyword>
<dbReference type="GO" id="GO:0000272">
    <property type="term" value="P:polysaccharide catabolic process"/>
    <property type="evidence" value="ECO:0007669"/>
    <property type="project" value="UniProtKB-KW"/>
</dbReference>
<dbReference type="Pfam" id="PF01670">
    <property type="entry name" value="Glyco_hydro_12"/>
    <property type="match status" value="1"/>
</dbReference>
<dbReference type="InterPro" id="IPR013319">
    <property type="entry name" value="GH11/12"/>
</dbReference>
<name>A0A1E3VDV4_9HYPH</name>
<keyword evidence="4" id="KW-1185">Reference proteome</keyword>
<dbReference type="STRING" id="1752398.A8M32_08610"/>
<sequence>MSSNRIDGTGSLPSPLRYVDTQDDKLFRQAVNETKSPTDALLATNAPIWSSSAPYASFSHGSHSWNNDIYGKGAGPQTISVHADNQWSVWSNQPNTDGIKSYPHQEVDIGKPLSSINSLTSSFNQEVPAGGAWNTAYDIWDSSHQNEIMLWTNYTGHPDGSGNVKPISKHYDASGAAVPIYRNVNVGGASWNVFEGYNGHKVISLLLTSKTDTGTVDIKSILDWLKSKGHLGDINVGSVQYGVEITSSPGGMKFNFKNCSVSST</sequence>
<keyword evidence="2" id="KW-0624">Polysaccharide degradation</keyword>
<evidence type="ECO:0000256" key="1">
    <source>
        <dbReference type="ARBA" id="ARBA00005519"/>
    </source>
</evidence>
<dbReference type="PANTHER" id="PTHR34002">
    <property type="entry name" value="BLR1656 PROTEIN"/>
    <property type="match status" value="1"/>
</dbReference>
<dbReference type="EMBL" id="LYBW01000054">
    <property type="protein sequence ID" value="ODR91769.1"/>
    <property type="molecule type" value="Genomic_DNA"/>
</dbReference>
<evidence type="ECO:0000256" key="2">
    <source>
        <dbReference type="RuleBase" id="RU361163"/>
    </source>
</evidence>
<protein>
    <submittedName>
        <fullName evidence="3">Glycosyl hydrolase</fullName>
    </submittedName>
</protein>
<dbReference type="AlphaFoldDB" id="A0A1E3VDV4"/>
<keyword evidence="2 3" id="KW-0378">Hydrolase</keyword>
<evidence type="ECO:0000313" key="4">
    <source>
        <dbReference type="Proteomes" id="UP000094342"/>
    </source>
</evidence>
<dbReference type="OrthoDB" id="8885070at2"/>
<dbReference type="PANTHER" id="PTHR34002:SF9">
    <property type="entry name" value="XYLOGLUCAN-SPECIFIC ENDO-BETA-1,4-GLUCANASE A"/>
    <property type="match status" value="1"/>
</dbReference>
<dbReference type="InterPro" id="IPR013320">
    <property type="entry name" value="ConA-like_dom_sf"/>
</dbReference>
<dbReference type="Proteomes" id="UP000094342">
    <property type="component" value="Unassembled WGS sequence"/>
</dbReference>
<comment type="caution">
    <text evidence="3">The sequence shown here is derived from an EMBL/GenBank/DDBJ whole genome shotgun (WGS) entry which is preliminary data.</text>
</comment>
<evidence type="ECO:0000313" key="3">
    <source>
        <dbReference type="EMBL" id="ODR91769.1"/>
    </source>
</evidence>
<dbReference type="InterPro" id="IPR002594">
    <property type="entry name" value="GH12"/>
</dbReference>